<dbReference type="AlphaFoldDB" id="A0A1H2T3R0"/>
<accession>A0A1H2T3R0</accession>
<feature type="region of interest" description="Disordered" evidence="1">
    <location>
        <begin position="1"/>
        <end position="41"/>
    </location>
</feature>
<sequence>MSKFNKRDTERKGAKKNENLEEKLIQENLNDLKSEGDEVPE</sequence>
<dbReference type="EMBL" id="FNMU01000002">
    <property type="protein sequence ID" value="SDW38345.1"/>
    <property type="molecule type" value="Genomic_DNA"/>
</dbReference>
<reference evidence="2 3" key="1">
    <citation type="submission" date="2016-10" db="EMBL/GenBank/DDBJ databases">
        <authorList>
            <person name="de Groot N.N."/>
        </authorList>
    </citation>
    <scope>NUCLEOTIDE SEQUENCE [LARGE SCALE GENOMIC DNA]</scope>
    <source>
        <strain evidence="2 3">Z-7982</strain>
    </source>
</reference>
<dbReference type="GeneID" id="80402729"/>
<evidence type="ECO:0000256" key="1">
    <source>
        <dbReference type="SAM" id="MobiDB-lite"/>
    </source>
</evidence>
<organism evidence="2 3">
    <name type="scientific">Methanohalophilus halophilus</name>
    <dbReference type="NCBI Taxonomy" id="2177"/>
    <lineage>
        <taxon>Archaea</taxon>
        <taxon>Methanobacteriati</taxon>
        <taxon>Methanobacteriota</taxon>
        <taxon>Stenosarchaea group</taxon>
        <taxon>Methanomicrobia</taxon>
        <taxon>Methanosarcinales</taxon>
        <taxon>Methanosarcinaceae</taxon>
        <taxon>Methanohalophilus</taxon>
    </lineage>
</organism>
<name>A0A1H2T3R0_9EURY</name>
<protein>
    <submittedName>
        <fullName evidence="2">Uncharacterized protein</fullName>
    </submittedName>
</protein>
<proteinExistence type="predicted"/>
<dbReference type="RefSeq" id="WP_268765989.1">
    <property type="nucleotide sequence ID" value="NZ_CP017921.1"/>
</dbReference>
<evidence type="ECO:0000313" key="3">
    <source>
        <dbReference type="Proteomes" id="UP000198669"/>
    </source>
</evidence>
<gene>
    <name evidence="2" type="ORF">SAMN04515625_0878</name>
</gene>
<evidence type="ECO:0000313" key="2">
    <source>
        <dbReference type="EMBL" id="SDW38345.1"/>
    </source>
</evidence>
<dbReference type="Proteomes" id="UP000198669">
    <property type="component" value="Unassembled WGS sequence"/>
</dbReference>